<evidence type="ECO:0000256" key="1">
    <source>
        <dbReference type="ARBA" id="ARBA00022490"/>
    </source>
</evidence>
<comment type="subcellular location">
    <subcellularLocation>
        <location evidence="4">Cytoplasm</location>
    </subcellularLocation>
</comment>
<dbReference type="Pfam" id="PF02391">
    <property type="entry name" value="MoaE"/>
    <property type="match status" value="1"/>
</dbReference>
<accession>A0ABP0Y5M9</accession>
<comment type="subunit">
    <text evidence="4">Heterotetramer; composed of 2 small (MOCS2A) and 2 large (MOCS2B) subunits.</text>
</comment>
<organism evidence="6 7">
    <name type="scientific">Citrullus colocynthis</name>
    <name type="common">colocynth</name>
    <dbReference type="NCBI Taxonomy" id="252529"/>
    <lineage>
        <taxon>Eukaryota</taxon>
        <taxon>Viridiplantae</taxon>
        <taxon>Streptophyta</taxon>
        <taxon>Embryophyta</taxon>
        <taxon>Tracheophyta</taxon>
        <taxon>Spermatophyta</taxon>
        <taxon>Magnoliopsida</taxon>
        <taxon>eudicotyledons</taxon>
        <taxon>Gunneridae</taxon>
        <taxon>Pentapetalae</taxon>
        <taxon>rosids</taxon>
        <taxon>fabids</taxon>
        <taxon>Cucurbitales</taxon>
        <taxon>Cucurbitaceae</taxon>
        <taxon>Benincaseae</taxon>
        <taxon>Citrullus</taxon>
    </lineage>
</organism>
<evidence type="ECO:0000313" key="7">
    <source>
        <dbReference type="Proteomes" id="UP001642487"/>
    </source>
</evidence>
<keyword evidence="2 4" id="KW-0808">Transferase</keyword>
<keyword evidence="7" id="KW-1185">Reference proteome</keyword>
<keyword evidence="3 4" id="KW-0501">Molybdenum cofactor biosynthesis</keyword>
<dbReference type="HAMAP" id="MF_03052">
    <property type="entry name" value="MOC2B"/>
    <property type="match status" value="1"/>
</dbReference>
<dbReference type="Gene3D" id="3.90.1170.40">
    <property type="entry name" value="Molybdopterin biosynthesis MoaE subunit"/>
    <property type="match status" value="1"/>
</dbReference>
<feature type="binding site" evidence="4">
    <location>
        <begin position="130"/>
        <end position="132"/>
    </location>
    <ligand>
        <name>substrate</name>
    </ligand>
</feature>
<evidence type="ECO:0000256" key="2">
    <source>
        <dbReference type="ARBA" id="ARBA00022679"/>
    </source>
</evidence>
<dbReference type="EMBL" id="OZ021736">
    <property type="protein sequence ID" value="CAK9314258.1"/>
    <property type="molecule type" value="Genomic_DNA"/>
</dbReference>
<feature type="compositionally biased region" description="Basic and acidic residues" evidence="5">
    <location>
        <begin position="191"/>
        <end position="203"/>
    </location>
</feature>
<feature type="region of interest" description="Disordered" evidence="5">
    <location>
        <begin position="231"/>
        <end position="259"/>
    </location>
</feature>
<gene>
    <name evidence="6" type="ORF">CITCOLO1_LOCUS6004</name>
</gene>
<dbReference type="SUPFAM" id="SSF54690">
    <property type="entry name" value="Molybdopterin synthase subunit MoaE"/>
    <property type="match status" value="1"/>
</dbReference>
<evidence type="ECO:0000256" key="5">
    <source>
        <dbReference type="SAM" id="MobiDB-lite"/>
    </source>
</evidence>
<keyword evidence="1 4" id="KW-0963">Cytoplasm</keyword>
<name>A0ABP0Y5M9_9ROSI</name>
<proteinExistence type="inferred from homology"/>
<feature type="binding site" evidence="4">
    <location>
        <position position="123"/>
    </location>
    <ligand>
        <name>substrate</name>
    </ligand>
</feature>
<evidence type="ECO:0000313" key="6">
    <source>
        <dbReference type="EMBL" id="CAK9314258.1"/>
    </source>
</evidence>
<dbReference type="CDD" id="cd00756">
    <property type="entry name" value="MoaE"/>
    <property type="match status" value="1"/>
</dbReference>
<comment type="pathway">
    <text evidence="4">Cofactor biosynthesis; molybdopterin biosynthesis.</text>
</comment>
<dbReference type="InterPro" id="IPR028888">
    <property type="entry name" value="MOCS2B_euk"/>
</dbReference>
<comment type="catalytic activity">
    <reaction evidence="4">
        <text>2 [molybdopterin-synthase sulfur-carrier protein]-C-terminal-Gly-aminoethanethioate + cyclic pyranopterin phosphate + H2O = molybdopterin + 2 [molybdopterin-synthase sulfur-carrier protein]-C-terminal Gly-Gly + 2 H(+)</text>
        <dbReference type="Rhea" id="RHEA:26333"/>
        <dbReference type="Rhea" id="RHEA-COMP:12202"/>
        <dbReference type="Rhea" id="RHEA-COMP:19907"/>
        <dbReference type="ChEBI" id="CHEBI:15377"/>
        <dbReference type="ChEBI" id="CHEBI:15378"/>
        <dbReference type="ChEBI" id="CHEBI:58698"/>
        <dbReference type="ChEBI" id="CHEBI:59648"/>
        <dbReference type="ChEBI" id="CHEBI:90778"/>
        <dbReference type="ChEBI" id="CHEBI:232372"/>
        <dbReference type="EC" id="2.8.1.12"/>
    </reaction>
</comment>
<dbReference type="InterPro" id="IPR036563">
    <property type="entry name" value="MoaE_sf"/>
</dbReference>
<feature type="compositionally biased region" description="Basic and acidic residues" evidence="5">
    <location>
        <begin position="237"/>
        <end position="250"/>
    </location>
</feature>
<protein>
    <recommendedName>
        <fullName evidence="4">Molybdopterin synthase catalytic subunit</fullName>
        <ecNumber evidence="4">2.8.1.12</ecNumber>
    </recommendedName>
    <alternativeName>
        <fullName evidence="4">Molybdenum cofactor synthesis protein 2 large subunit</fullName>
    </alternativeName>
    <alternativeName>
        <fullName evidence="4">Molybdenum cofactor synthesis protein 2B</fullName>
        <shortName evidence="4">MOCS2B</shortName>
    </alternativeName>
</protein>
<sequence>MASEERTLVEILEENIPIDMAKYITFVSAPQAGAISTFSGTTRDNFEGKTVVELRYEAYVPMAIRSIKSICSSARSSWNLHSMAVAHRLGPVPVGEISVFIAVSAVHRADAMDCCRFVIDELKACVPIWKKEVYDNGEVWKENSEFMDRRLELVKKEGDRNENETEVVRHSRKSCCGSKVKVMNEESSSNSDHEEGNHQHNVENENEEAQLQRISRKSCCGSKVKVMNEESSSCISSDHEEGNHQLNVEKENEEAQVDRNGRKSCCGLKVKLNE</sequence>
<dbReference type="PANTHER" id="PTHR23404">
    <property type="entry name" value="MOLYBDOPTERIN SYNTHASE RELATED"/>
    <property type="match status" value="1"/>
</dbReference>
<dbReference type="EC" id="2.8.1.12" evidence="4"/>
<reference evidence="6 7" key="1">
    <citation type="submission" date="2024-03" db="EMBL/GenBank/DDBJ databases">
        <authorList>
            <person name="Gkanogiannis A."/>
            <person name="Becerra Lopez-Lavalle L."/>
        </authorList>
    </citation>
    <scope>NUCLEOTIDE SEQUENCE [LARGE SCALE GENOMIC DNA]</scope>
</reference>
<dbReference type="Proteomes" id="UP001642487">
    <property type="component" value="Chromosome 2"/>
</dbReference>
<comment type="function">
    <text evidence="4">Catalytic subunit of the molybdopterin synthase complex, a complex that catalyzes the conversion of precursor Z into molybdopterin. Acts by mediating the incorporation of 2 sulfur atoms from thiocarboxylated MOCS2A into precursor Z to generate a dithiolene group.</text>
</comment>
<evidence type="ECO:0000256" key="3">
    <source>
        <dbReference type="ARBA" id="ARBA00023150"/>
    </source>
</evidence>
<evidence type="ECO:0000256" key="4">
    <source>
        <dbReference type="HAMAP-Rule" id="MF_03052"/>
    </source>
</evidence>
<feature type="region of interest" description="Disordered" evidence="5">
    <location>
        <begin position="181"/>
        <end position="208"/>
    </location>
</feature>
<feature type="binding site" evidence="4">
    <location>
        <begin position="107"/>
        <end position="108"/>
    </location>
    <ligand>
        <name>substrate</name>
    </ligand>
</feature>
<dbReference type="InterPro" id="IPR003448">
    <property type="entry name" value="Mopterin_biosynth_MoaE"/>
</dbReference>
<comment type="similarity">
    <text evidence="4">Belongs to the MoaE family. MOCS2B subfamily.</text>
</comment>